<evidence type="ECO:0000256" key="5">
    <source>
        <dbReference type="ARBA" id="ARBA00022989"/>
    </source>
</evidence>
<comment type="subcellular location">
    <subcellularLocation>
        <location evidence="1">Cell membrane</location>
        <topology evidence="1">Multi-pass membrane protein</topology>
    </subcellularLocation>
</comment>
<comment type="caution">
    <text evidence="8">The sequence shown here is derived from an EMBL/GenBank/DDBJ whole genome shotgun (WGS) entry which is preliminary data.</text>
</comment>
<organism evidence="8 9">
    <name type="scientific">Bellilinea caldifistulae</name>
    <dbReference type="NCBI Taxonomy" id="360411"/>
    <lineage>
        <taxon>Bacteria</taxon>
        <taxon>Bacillati</taxon>
        <taxon>Chloroflexota</taxon>
        <taxon>Anaerolineae</taxon>
        <taxon>Anaerolineales</taxon>
        <taxon>Anaerolineaceae</taxon>
        <taxon>Bellilinea</taxon>
    </lineage>
</organism>
<evidence type="ECO:0000256" key="2">
    <source>
        <dbReference type="ARBA" id="ARBA00006228"/>
    </source>
</evidence>
<dbReference type="GO" id="GO:0008324">
    <property type="term" value="F:monoatomic cation transmembrane transporter activity"/>
    <property type="evidence" value="ECO:0007669"/>
    <property type="project" value="InterPro"/>
</dbReference>
<keyword evidence="5 7" id="KW-1133">Transmembrane helix</keyword>
<protein>
    <submittedName>
        <fullName evidence="8">Cation:proton antiporter</fullName>
    </submittedName>
</protein>
<accession>A0A0P6XTI3</accession>
<dbReference type="InterPro" id="IPR002758">
    <property type="entry name" value="Cation_antiport_E"/>
</dbReference>
<feature type="transmembrane region" description="Helical" evidence="7">
    <location>
        <begin position="26"/>
        <end position="41"/>
    </location>
</feature>
<keyword evidence="4 7" id="KW-0812">Transmembrane</keyword>
<dbReference type="Pfam" id="PF01899">
    <property type="entry name" value="MNHE"/>
    <property type="match status" value="1"/>
</dbReference>
<sequence length="154" mass="17519">MFLLNVLLALAWSALSAQFDPPNLIFGFLLGYLVLWLTVRGENRSYFTRVPRVLSFMAFFLKELVKANLNLAITVLRRDMNLKPGVVAVPIDLPNDAAITLLVNLVTLTPGTLALDVSSDRMMVYIHTLNASDPQEFRRYMQEGFVRRVKELFQ</sequence>
<evidence type="ECO:0000256" key="3">
    <source>
        <dbReference type="ARBA" id="ARBA00022475"/>
    </source>
</evidence>
<keyword evidence="3" id="KW-1003">Cell membrane</keyword>
<dbReference type="STRING" id="360411.AC812_07325"/>
<dbReference type="GO" id="GO:0005886">
    <property type="term" value="C:plasma membrane"/>
    <property type="evidence" value="ECO:0007669"/>
    <property type="project" value="UniProtKB-SubCell"/>
</dbReference>
<dbReference type="OrthoDB" id="9800498at2"/>
<dbReference type="PANTHER" id="PTHR34584">
    <property type="entry name" value="NA(+)/H(+) ANTIPORTER SUBUNIT E1"/>
    <property type="match status" value="1"/>
</dbReference>
<evidence type="ECO:0000256" key="4">
    <source>
        <dbReference type="ARBA" id="ARBA00022692"/>
    </source>
</evidence>
<keyword evidence="6 7" id="KW-0472">Membrane</keyword>
<evidence type="ECO:0000256" key="6">
    <source>
        <dbReference type="ARBA" id="ARBA00023136"/>
    </source>
</evidence>
<dbReference type="PANTHER" id="PTHR34584:SF1">
    <property type="entry name" value="NA(+)_H(+) ANTIPORTER SUBUNIT E1"/>
    <property type="match status" value="1"/>
</dbReference>
<proteinExistence type="inferred from homology"/>
<dbReference type="EMBL" id="LGHJ01000012">
    <property type="protein sequence ID" value="KPL76481.1"/>
    <property type="molecule type" value="Genomic_DNA"/>
</dbReference>
<name>A0A0P6XTI3_9CHLR</name>
<gene>
    <name evidence="8" type="ORF">AC812_07325</name>
</gene>
<evidence type="ECO:0000313" key="8">
    <source>
        <dbReference type="EMBL" id="KPL76481.1"/>
    </source>
</evidence>
<dbReference type="Proteomes" id="UP000050514">
    <property type="component" value="Unassembled WGS sequence"/>
</dbReference>
<comment type="similarity">
    <text evidence="2">Belongs to the CPA3 antiporters (TC 2.A.63) subunit E family.</text>
</comment>
<dbReference type="AlphaFoldDB" id="A0A0P6XTI3"/>
<evidence type="ECO:0000256" key="1">
    <source>
        <dbReference type="ARBA" id="ARBA00004651"/>
    </source>
</evidence>
<evidence type="ECO:0000256" key="7">
    <source>
        <dbReference type="SAM" id="Phobius"/>
    </source>
</evidence>
<reference evidence="8 9" key="1">
    <citation type="submission" date="2015-07" db="EMBL/GenBank/DDBJ databases">
        <title>Draft genome of Bellilinea caldifistulae DSM 17877.</title>
        <authorList>
            <person name="Hemp J."/>
            <person name="Ward L.M."/>
            <person name="Pace L.A."/>
            <person name="Fischer W.W."/>
        </authorList>
    </citation>
    <scope>NUCLEOTIDE SEQUENCE [LARGE SCALE GENOMIC DNA]</scope>
    <source>
        <strain evidence="8 9">GOMI-1</strain>
    </source>
</reference>
<dbReference type="PIRSF" id="PIRSF019239">
    <property type="entry name" value="MrpE"/>
    <property type="match status" value="1"/>
</dbReference>
<evidence type="ECO:0000313" key="9">
    <source>
        <dbReference type="Proteomes" id="UP000050514"/>
    </source>
</evidence>
<keyword evidence="9" id="KW-1185">Reference proteome</keyword>